<feature type="transmembrane region" description="Helical" evidence="1">
    <location>
        <begin position="95"/>
        <end position="115"/>
    </location>
</feature>
<keyword evidence="1" id="KW-1133">Transmembrane helix</keyword>
<proteinExistence type="predicted"/>
<evidence type="ECO:0000313" key="5">
    <source>
        <dbReference type="Proteomes" id="UP000230971"/>
    </source>
</evidence>
<evidence type="ECO:0000313" key="4">
    <source>
        <dbReference type="Proteomes" id="UP000193907"/>
    </source>
</evidence>
<dbReference type="Proteomes" id="UP000230971">
    <property type="component" value="Unassembled WGS sequence"/>
</dbReference>
<keyword evidence="1" id="KW-0472">Membrane</keyword>
<evidence type="ECO:0000256" key="1">
    <source>
        <dbReference type="SAM" id="Phobius"/>
    </source>
</evidence>
<dbReference type="Proteomes" id="UP000193907">
    <property type="component" value="Unassembled WGS sequence"/>
</dbReference>
<dbReference type="OrthoDB" id="4464568at2"/>
<evidence type="ECO:0000313" key="2">
    <source>
        <dbReference type="EMBL" id="ORV09971.1"/>
    </source>
</evidence>
<sequence>MPRLTTRFRSMYGSGPLHLLTMVGGFALLAYLIVTAGPSALLKPEGAWWKSIALWFGAAIVFHDLVLFPVYSVADQLLGVAVKYCREPLVPLRNHLRVPALGSGLILLIFLPDIIEQGAEKYFEDTGLTQQPFFGRWLMLTAIMFGASAVIYTIRVTVTRRRASRTASKVLR</sequence>
<dbReference type="AlphaFoldDB" id="A0A1X1RMX4"/>
<feature type="transmembrane region" description="Helical" evidence="1">
    <location>
        <begin position="54"/>
        <end position="74"/>
    </location>
</feature>
<keyword evidence="1" id="KW-0812">Transmembrane</keyword>
<evidence type="ECO:0000313" key="3">
    <source>
        <dbReference type="EMBL" id="PIB75480.1"/>
    </source>
</evidence>
<accession>A0A1X1RMX4</accession>
<dbReference type="EMBL" id="LQOM01000037">
    <property type="protein sequence ID" value="ORV09971.1"/>
    <property type="molecule type" value="Genomic_DNA"/>
</dbReference>
<dbReference type="RefSeq" id="WP_085168436.1">
    <property type="nucleotide sequence ID" value="NZ_LQOM01000037.1"/>
</dbReference>
<feature type="transmembrane region" description="Helical" evidence="1">
    <location>
        <begin position="135"/>
        <end position="154"/>
    </location>
</feature>
<name>A0A1X1RMX4_MYCCE</name>
<dbReference type="EMBL" id="PDKV01000032">
    <property type="protein sequence ID" value="PIB75480.1"/>
    <property type="molecule type" value="Genomic_DNA"/>
</dbReference>
<keyword evidence="4" id="KW-1185">Reference proteome</keyword>
<reference evidence="2 4" key="1">
    <citation type="submission" date="2016-01" db="EMBL/GenBank/DDBJ databases">
        <title>The new phylogeny of the genus Mycobacterium.</title>
        <authorList>
            <person name="Tarcisio F."/>
            <person name="Conor M."/>
            <person name="Antonella G."/>
            <person name="Elisabetta G."/>
            <person name="Giulia F.S."/>
            <person name="Sara T."/>
            <person name="Anna F."/>
            <person name="Clotilde B."/>
            <person name="Roberto B."/>
            <person name="Veronica D.S."/>
            <person name="Fabio R."/>
            <person name="Monica P."/>
            <person name="Olivier J."/>
            <person name="Enrico T."/>
            <person name="Nicola S."/>
        </authorList>
    </citation>
    <scope>NUCLEOTIDE SEQUENCE [LARGE SCALE GENOMIC DNA]</scope>
    <source>
        <strain evidence="2 4">DSM 44243</strain>
    </source>
</reference>
<reference evidence="3 5" key="2">
    <citation type="journal article" date="2017" name="Infect. Genet. Evol.">
        <title>The new phylogeny of the genus Mycobacterium: The old and the news.</title>
        <authorList>
            <person name="Tortoli E."/>
            <person name="Fedrizzi T."/>
            <person name="Meehan C.J."/>
            <person name="Trovato A."/>
            <person name="Grottola A."/>
            <person name="Giacobazzi E."/>
            <person name="Serpini G.F."/>
            <person name="Tagliazucchi S."/>
            <person name="Fabio A."/>
            <person name="Bettua C."/>
            <person name="Bertorelli R."/>
            <person name="Frascaro F."/>
            <person name="De Sanctis V."/>
            <person name="Pecorari M."/>
            <person name="Jousson O."/>
            <person name="Segata N."/>
            <person name="Cirillo D.M."/>
        </authorList>
    </citation>
    <scope>NUCLEOTIDE SEQUENCE [LARGE SCALE GENOMIC DNA]</scope>
    <source>
        <strain evidence="3 5">NCTC 12882</strain>
    </source>
</reference>
<protein>
    <submittedName>
        <fullName evidence="2">Uncharacterized protein</fullName>
    </submittedName>
</protein>
<dbReference type="STRING" id="28045.AWB95_17310"/>
<comment type="caution">
    <text evidence="2">The sequence shown here is derived from an EMBL/GenBank/DDBJ whole genome shotgun (WGS) entry which is preliminary data.</text>
</comment>
<organism evidence="2 4">
    <name type="scientific">Mycobacterium celatum</name>
    <dbReference type="NCBI Taxonomy" id="28045"/>
    <lineage>
        <taxon>Bacteria</taxon>
        <taxon>Bacillati</taxon>
        <taxon>Actinomycetota</taxon>
        <taxon>Actinomycetes</taxon>
        <taxon>Mycobacteriales</taxon>
        <taxon>Mycobacteriaceae</taxon>
        <taxon>Mycobacterium</taxon>
    </lineage>
</organism>
<gene>
    <name evidence="2" type="ORF">AWB95_17310</name>
    <name evidence="3" type="ORF">CQY23_19860</name>
</gene>
<feature type="transmembrane region" description="Helical" evidence="1">
    <location>
        <begin position="12"/>
        <end position="34"/>
    </location>
</feature>